<reference evidence="7 8" key="1">
    <citation type="journal article" date="2015" name="Appl. Microbiol. Biotechnol.">
        <title>The consequence of an additional NADH dehydrogenase paralog on the growth of Gluconobacter oxydans DSM3504.</title>
        <authorList>
            <person name="Kostner D."/>
            <person name="Luchterhand B."/>
            <person name="Junker A."/>
            <person name="Volland S."/>
            <person name="Daniel R."/>
            <person name="Buchs J."/>
            <person name="Liebl W."/>
            <person name="Ehrenreich A."/>
        </authorList>
    </citation>
    <scope>NUCLEOTIDE SEQUENCE [LARGE SCALE GENOMIC DNA]</scope>
    <source>
        <strain evidence="7">DSM 3504</strain>
    </source>
</reference>
<dbReference type="AlphaFoldDB" id="A0A067Z0Z8"/>
<dbReference type="NCBIfam" id="TIGR02937">
    <property type="entry name" value="sigma70-ECF"/>
    <property type="match status" value="1"/>
</dbReference>
<organism evidence="7 8">
    <name type="scientific">Gluconobacter oxydans DSM 3504</name>
    <dbReference type="NCBI Taxonomy" id="1288313"/>
    <lineage>
        <taxon>Bacteria</taxon>
        <taxon>Pseudomonadati</taxon>
        <taxon>Pseudomonadota</taxon>
        <taxon>Alphaproteobacteria</taxon>
        <taxon>Acetobacterales</taxon>
        <taxon>Acetobacteraceae</taxon>
        <taxon>Gluconobacter</taxon>
    </lineage>
</organism>
<evidence type="ECO:0000256" key="2">
    <source>
        <dbReference type="ARBA" id="ARBA00023015"/>
    </source>
</evidence>
<dbReference type="Gene3D" id="1.10.10.10">
    <property type="entry name" value="Winged helix-like DNA-binding domain superfamily/Winged helix DNA-binding domain"/>
    <property type="match status" value="1"/>
</dbReference>
<dbReference type="GO" id="GO:0003677">
    <property type="term" value="F:DNA binding"/>
    <property type="evidence" value="ECO:0007669"/>
    <property type="project" value="InterPro"/>
</dbReference>
<dbReference type="PANTHER" id="PTHR43133">
    <property type="entry name" value="RNA POLYMERASE ECF-TYPE SIGMA FACTO"/>
    <property type="match status" value="1"/>
</dbReference>
<dbReference type="SUPFAM" id="SSF88659">
    <property type="entry name" value="Sigma3 and sigma4 domains of RNA polymerase sigma factors"/>
    <property type="match status" value="1"/>
</dbReference>
<evidence type="ECO:0000259" key="5">
    <source>
        <dbReference type="Pfam" id="PF04542"/>
    </source>
</evidence>
<evidence type="ECO:0000259" key="6">
    <source>
        <dbReference type="Pfam" id="PF08281"/>
    </source>
</evidence>
<keyword evidence="3" id="KW-0731">Sigma factor</keyword>
<dbReference type="InterPro" id="IPR013249">
    <property type="entry name" value="RNA_pol_sigma70_r4_t2"/>
</dbReference>
<dbReference type="Proteomes" id="UP000031656">
    <property type="component" value="Chromosome"/>
</dbReference>
<dbReference type="InterPro" id="IPR036388">
    <property type="entry name" value="WH-like_DNA-bd_sf"/>
</dbReference>
<dbReference type="CDD" id="cd06171">
    <property type="entry name" value="Sigma70_r4"/>
    <property type="match status" value="1"/>
</dbReference>
<keyword evidence="4" id="KW-0804">Transcription</keyword>
<gene>
    <name evidence="7" type="ORF">GLS_c05360</name>
</gene>
<sequence length="161" mass="17925">MDLYETHRAGLLAYARRLSGDGVLAEDIVHDAWLLFSRQPVGSVVSPVSYLRTIIRNLLLGRLRRAAIERVSTSDFDVTVSTIVDNTVSPEDTVAAREIVVRIMEAIDAMPDRQARAIRMYHFEGMKLREVAALLGISIPLVHGLIAEGMAVCNRIRREGQ</sequence>
<feature type="domain" description="RNA polymerase sigma factor 70 region 4 type 2" evidence="6">
    <location>
        <begin position="102"/>
        <end position="149"/>
    </location>
</feature>
<comment type="similarity">
    <text evidence="1">Belongs to the sigma-70 factor family. ECF subfamily.</text>
</comment>
<evidence type="ECO:0000256" key="1">
    <source>
        <dbReference type="ARBA" id="ARBA00010641"/>
    </source>
</evidence>
<dbReference type="EMBL" id="CP004373">
    <property type="protein sequence ID" value="AHK70451.1"/>
    <property type="molecule type" value="Genomic_DNA"/>
</dbReference>
<evidence type="ECO:0000313" key="8">
    <source>
        <dbReference type="Proteomes" id="UP000031656"/>
    </source>
</evidence>
<dbReference type="SUPFAM" id="SSF88946">
    <property type="entry name" value="Sigma2 domain of RNA polymerase sigma factors"/>
    <property type="match status" value="1"/>
</dbReference>
<dbReference type="Pfam" id="PF08281">
    <property type="entry name" value="Sigma70_r4_2"/>
    <property type="match status" value="1"/>
</dbReference>
<dbReference type="GO" id="GO:0006352">
    <property type="term" value="P:DNA-templated transcription initiation"/>
    <property type="evidence" value="ECO:0007669"/>
    <property type="project" value="InterPro"/>
</dbReference>
<dbReference type="InterPro" id="IPR007627">
    <property type="entry name" value="RNA_pol_sigma70_r2"/>
</dbReference>
<proteinExistence type="inferred from homology"/>
<dbReference type="InterPro" id="IPR039425">
    <property type="entry name" value="RNA_pol_sigma-70-like"/>
</dbReference>
<dbReference type="InterPro" id="IPR013325">
    <property type="entry name" value="RNA_pol_sigma_r2"/>
</dbReference>
<evidence type="ECO:0000256" key="4">
    <source>
        <dbReference type="ARBA" id="ARBA00023163"/>
    </source>
</evidence>
<dbReference type="Gene3D" id="1.10.1740.10">
    <property type="match status" value="1"/>
</dbReference>
<feature type="domain" description="RNA polymerase sigma-70 region 2" evidence="5">
    <location>
        <begin position="3"/>
        <end position="66"/>
    </location>
</feature>
<dbReference type="InterPro" id="IPR014284">
    <property type="entry name" value="RNA_pol_sigma-70_dom"/>
</dbReference>
<name>A0A067Z0Z8_GLUOY</name>
<dbReference type="KEGG" id="goy:GLS_c05360"/>
<dbReference type="InterPro" id="IPR013324">
    <property type="entry name" value="RNA_pol_sigma_r3/r4-like"/>
</dbReference>
<dbReference type="PANTHER" id="PTHR43133:SF63">
    <property type="entry name" value="RNA POLYMERASE SIGMA FACTOR FECI-RELATED"/>
    <property type="match status" value="1"/>
</dbReference>
<evidence type="ECO:0000256" key="3">
    <source>
        <dbReference type="ARBA" id="ARBA00023082"/>
    </source>
</evidence>
<dbReference type="GO" id="GO:0016987">
    <property type="term" value="F:sigma factor activity"/>
    <property type="evidence" value="ECO:0007669"/>
    <property type="project" value="UniProtKB-KW"/>
</dbReference>
<dbReference type="Pfam" id="PF04542">
    <property type="entry name" value="Sigma70_r2"/>
    <property type="match status" value="1"/>
</dbReference>
<accession>A0A067Z0Z8</accession>
<protein>
    <submittedName>
        <fullName evidence="7">Putative RNA polymerase sigma factor</fullName>
    </submittedName>
</protein>
<dbReference type="HOGENOM" id="CLU_047691_12_5_5"/>
<evidence type="ECO:0000313" key="7">
    <source>
        <dbReference type="EMBL" id="AHK70451.1"/>
    </source>
</evidence>
<keyword evidence="2" id="KW-0805">Transcription regulation</keyword>